<evidence type="ECO:0000313" key="2">
    <source>
        <dbReference type="EMBL" id="KAF0932712.1"/>
    </source>
</evidence>
<organism evidence="2 3">
    <name type="scientific">Oryza meyeriana var. granulata</name>
    <dbReference type="NCBI Taxonomy" id="110450"/>
    <lineage>
        <taxon>Eukaryota</taxon>
        <taxon>Viridiplantae</taxon>
        <taxon>Streptophyta</taxon>
        <taxon>Embryophyta</taxon>
        <taxon>Tracheophyta</taxon>
        <taxon>Spermatophyta</taxon>
        <taxon>Magnoliopsida</taxon>
        <taxon>Liliopsida</taxon>
        <taxon>Poales</taxon>
        <taxon>Poaceae</taxon>
        <taxon>BOP clade</taxon>
        <taxon>Oryzoideae</taxon>
        <taxon>Oryzeae</taxon>
        <taxon>Oryzinae</taxon>
        <taxon>Oryza</taxon>
        <taxon>Oryza meyeriana</taxon>
    </lineage>
</organism>
<dbReference type="AlphaFoldDB" id="A0A6G1F7D2"/>
<keyword evidence="3" id="KW-1185">Reference proteome</keyword>
<comment type="caution">
    <text evidence="2">The sequence shown here is derived from an EMBL/GenBank/DDBJ whole genome shotgun (WGS) entry which is preliminary data.</text>
</comment>
<proteinExistence type="predicted"/>
<name>A0A6G1F7D2_9ORYZ</name>
<accession>A0A6G1F7D2</accession>
<reference evidence="2 3" key="1">
    <citation type="submission" date="2019-11" db="EMBL/GenBank/DDBJ databases">
        <title>Whole genome sequence of Oryza granulata.</title>
        <authorList>
            <person name="Li W."/>
        </authorList>
    </citation>
    <scope>NUCLEOTIDE SEQUENCE [LARGE SCALE GENOMIC DNA]</scope>
    <source>
        <strain evidence="3">cv. Menghai</strain>
        <tissue evidence="2">Leaf</tissue>
    </source>
</reference>
<evidence type="ECO:0000313" key="3">
    <source>
        <dbReference type="Proteomes" id="UP000479710"/>
    </source>
</evidence>
<dbReference type="Proteomes" id="UP000479710">
    <property type="component" value="Unassembled WGS sequence"/>
</dbReference>
<feature type="region of interest" description="Disordered" evidence="1">
    <location>
        <begin position="1"/>
        <end position="77"/>
    </location>
</feature>
<evidence type="ECO:0000256" key="1">
    <source>
        <dbReference type="SAM" id="MobiDB-lite"/>
    </source>
</evidence>
<sequence length="77" mass="7468">MAAAKAPGWEPPMPSGAWGPGMVATAVAWTSGTRAGDQEPAAAGSSGAKDGSHHGLLEHGGQGRYPPPPPGAQGGGR</sequence>
<protein>
    <submittedName>
        <fullName evidence="2">Uncharacterized protein</fullName>
    </submittedName>
</protein>
<gene>
    <name evidence="2" type="ORF">E2562_012006</name>
</gene>
<dbReference type="EMBL" id="SPHZ02000001">
    <property type="protein sequence ID" value="KAF0932712.1"/>
    <property type="molecule type" value="Genomic_DNA"/>
</dbReference>